<keyword evidence="3" id="KW-1185">Reference proteome</keyword>
<feature type="compositionally biased region" description="Polar residues" evidence="1">
    <location>
        <begin position="19"/>
        <end position="33"/>
    </location>
</feature>
<accession>A0A6A5W8E0</accession>
<dbReference type="AlphaFoldDB" id="A0A6A5W8E0"/>
<evidence type="ECO:0000256" key="1">
    <source>
        <dbReference type="SAM" id="MobiDB-lite"/>
    </source>
</evidence>
<name>A0A6A5W8E0_9PLEO</name>
<gene>
    <name evidence="2" type="ORF">P154DRAFT_527432</name>
</gene>
<reference evidence="2" key="1">
    <citation type="journal article" date="2020" name="Stud. Mycol.">
        <title>101 Dothideomycetes genomes: a test case for predicting lifestyles and emergence of pathogens.</title>
        <authorList>
            <person name="Haridas S."/>
            <person name="Albert R."/>
            <person name="Binder M."/>
            <person name="Bloem J."/>
            <person name="Labutti K."/>
            <person name="Salamov A."/>
            <person name="Andreopoulos B."/>
            <person name="Baker S."/>
            <person name="Barry K."/>
            <person name="Bills G."/>
            <person name="Bluhm B."/>
            <person name="Cannon C."/>
            <person name="Castanera R."/>
            <person name="Culley D."/>
            <person name="Daum C."/>
            <person name="Ezra D."/>
            <person name="Gonzalez J."/>
            <person name="Henrissat B."/>
            <person name="Kuo A."/>
            <person name="Liang C."/>
            <person name="Lipzen A."/>
            <person name="Lutzoni F."/>
            <person name="Magnuson J."/>
            <person name="Mondo S."/>
            <person name="Nolan M."/>
            <person name="Ohm R."/>
            <person name="Pangilinan J."/>
            <person name="Park H.-J."/>
            <person name="Ramirez L."/>
            <person name="Alfaro M."/>
            <person name="Sun H."/>
            <person name="Tritt A."/>
            <person name="Yoshinaga Y."/>
            <person name="Zwiers L.-H."/>
            <person name="Turgeon B."/>
            <person name="Goodwin S."/>
            <person name="Spatafora J."/>
            <person name="Crous P."/>
            <person name="Grigoriev I."/>
        </authorList>
    </citation>
    <scope>NUCLEOTIDE SEQUENCE</scope>
    <source>
        <strain evidence="2">CBS 123094</strain>
    </source>
</reference>
<evidence type="ECO:0000313" key="3">
    <source>
        <dbReference type="Proteomes" id="UP000799779"/>
    </source>
</evidence>
<dbReference type="EMBL" id="ML977679">
    <property type="protein sequence ID" value="KAF1993906.1"/>
    <property type="molecule type" value="Genomic_DNA"/>
</dbReference>
<evidence type="ECO:0000313" key="2">
    <source>
        <dbReference type="EMBL" id="KAF1993906.1"/>
    </source>
</evidence>
<protein>
    <submittedName>
        <fullName evidence="2">Uncharacterized protein</fullName>
    </submittedName>
</protein>
<proteinExistence type="predicted"/>
<dbReference type="Proteomes" id="UP000799779">
    <property type="component" value="Unassembled WGS sequence"/>
</dbReference>
<organism evidence="2 3">
    <name type="scientific">Amniculicola lignicola CBS 123094</name>
    <dbReference type="NCBI Taxonomy" id="1392246"/>
    <lineage>
        <taxon>Eukaryota</taxon>
        <taxon>Fungi</taxon>
        <taxon>Dikarya</taxon>
        <taxon>Ascomycota</taxon>
        <taxon>Pezizomycotina</taxon>
        <taxon>Dothideomycetes</taxon>
        <taxon>Pleosporomycetidae</taxon>
        <taxon>Pleosporales</taxon>
        <taxon>Amniculicolaceae</taxon>
        <taxon>Amniculicola</taxon>
    </lineage>
</organism>
<feature type="region of interest" description="Disordered" evidence="1">
    <location>
        <begin position="1"/>
        <end position="78"/>
    </location>
</feature>
<sequence length="78" mass="8290">MAAIAIDHGAWQQGVDSAESGQSHPPPSTQHRTSGGLAAPASHVPASEAPPPARTVRDAQSYRLSHPKQYARRWPVAM</sequence>